<dbReference type="PaxDb" id="411902-CLOBOL_02369"/>
<reference evidence="1 2" key="1">
    <citation type="submission" date="2007-08" db="EMBL/GenBank/DDBJ databases">
        <authorList>
            <person name="Fulton L."/>
            <person name="Clifton S."/>
            <person name="Fulton B."/>
            <person name="Xu J."/>
            <person name="Minx P."/>
            <person name="Pepin K.H."/>
            <person name="Johnson M."/>
            <person name="Thiruvilangam P."/>
            <person name="Bhonagiri V."/>
            <person name="Nash W.E."/>
            <person name="Mardis E.R."/>
            <person name="Wilson R.K."/>
        </authorList>
    </citation>
    <scope>NUCLEOTIDE SEQUENCE [LARGE SCALE GENOMIC DNA]</scope>
    <source>
        <strain evidence="2">ATCC BAA-613 / DSM 15670 / CCUG 46953 / JCM 12243 / WAL 16351</strain>
    </source>
</reference>
<dbReference type="Proteomes" id="UP000005396">
    <property type="component" value="Unassembled WGS sequence"/>
</dbReference>
<proteinExistence type="predicted"/>
<dbReference type="HOGENOM" id="CLU_2615733_0_0_9"/>
<sequence length="78" mass="8848">MRFAIITSLHVTVFTDSIPSRQESVNRCHIFAAFLTCIRPVHLCYPVGVDGGYRYRCSVLSRTYSGLTFTATERSFHS</sequence>
<reference evidence="1 2" key="2">
    <citation type="submission" date="2007-09" db="EMBL/GenBank/DDBJ databases">
        <title>Draft genome sequence of Clostridium bolteae (ATCC BAA-613).</title>
        <authorList>
            <person name="Sudarsanam P."/>
            <person name="Ley R."/>
            <person name="Guruge J."/>
            <person name="Turnbaugh P.J."/>
            <person name="Mahowald M."/>
            <person name="Liep D."/>
            <person name="Gordon J."/>
        </authorList>
    </citation>
    <scope>NUCLEOTIDE SEQUENCE [LARGE SCALE GENOMIC DNA]</scope>
    <source>
        <strain evidence="2">ATCC BAA-613 / DSM 15670 / CCUG 46953 / JCM 12243 / WAL 16351</strain>
    </source>
</reference>
<comment type="caution">
    <text evidence="1">The sequence shown here is derived from an EMBL/GenBank/DDBJ whole genome shotgun (WGS) entry which is preliminary data.</text>
</comment>
<name>A8RP52_ENTBW</name>
<dbReference type="EMBL" id="ABCC02000023">
    <property type="protein sequence ID" value="EDP17297.1"/>
    <property type="molecule type" value="Genomic_DNA"/>
</dbReference>
<evidence type="ECO:0000313" key="2">
    <source>
        <dbReference type="Proteomes" id="UP000005396"/>
    </source>
</evidence>
<dbReference type="AlphaFoldDB" id="A8RP52"/>
<accession>A8RP52</accession>
<evidence type="ECO:0000313" key="1">
    <source>
        <dbReference type="EMBL" id="EDP17297.1"/>
    </source>
</evidence>
<protein>
    <submittedName>
        <fullName evidence="1">Uncharacterized protein</fullName>
    </submittedName>
</protein>
<gene>
    <name evidence="1" type="ORF">CLOBOL_02369</name>
</gene>
<organism evidence="1 2">
    <name type="scientific">Enterocloster bolteae (strain ATCC BAA-613 / DSM 15670 / CCUG 46953 / JCM 12243 / WAL 16351)</name>
    <name type="common">Clostridium bolteae</name>
    <dbReference type="NCBI Taxonomy" id="411902"/>
    <lineage>
        <taxon>Bacteria</taxon>
        <taxon>Bacillati</taxon>
        <taxon>Bacillota</taxon>
        <taxon>Clostridia</taxon>
        <taxon>Lachnospirales</taxon>
        <taxon>Lachnospiraceae</taxon>
        <taxon>Enterocloster</taxon>
    </lineage>
</organism>